<reference evidence="1" key="1">
    <citation type="journal article" date="2021" name="Proc. Natl. Acad. Sci. U.S.A.">
        <title>A Catalog of Tens of Thousands of Viruses from Human Metagenomes Reveals Hidden Associations with Chronic Diseases.</title>
        <authorList>
            <person name="Tisza M.J."/>
            <person name="Buck C.B."/>
        </authorList>
    </citation>
    <scope>NUCLEOTIDE SEQUENCE</scope>
    <source>
        <strain evidence="1">CtG7D9</strain>
    </source>
</reference>
<evidence type="ECO:0000313" key="1">
    <source>
        <dbReference type="EMBL" id="DAD79776.1"/>
    </source>
</evidence>
<protein>
    <submittedName>
        <fullName evidence="1">Lysin</fullName>
    </submittedName>
</protein>
<name>A0A8S5MC82_9CAUD</name>
<sequence length="1448" mass="162470">MQFFILDTSKKNVGSLDSEYGVNPIYDDVFKQYLATGAYNLEFNILLEDDIYAQLLKEQNYILFYWNDKLKLTQIESIKDTETIDGVYRNVYAVSCSLELYQNQIRPTTLEGTVSTCLGAVLQDTNFKVGTISKTIAEKTGILKLTSITSVYTVLQQLITVFDNMELDFRVEVIDQYAGKYEFYVDVYANGELGNKTYQRIEYDWNEYGMSKSTNTSEFYSGLIAQGENGITFADIEWDVFRGDPLNKPRGQDYLVDPDIHILNNNGDKYVLGAYNSSTATTAIDLLWETYYKLQEVKTKKVDFDIPLYITQDQYMDFNIGDTVQVVNPKFNPPVELEARIGELDISFTDPNKCAASLSNYKTVKPTKFNYSTDDIIQDVVDTITGLHIGKLTEADKMAILQLLAKLNVRKEESDRLLQEIANKLKQDIPQLPDGVADDTEDYTQIKISNIDKGLWIGDKRIYDVKQYRSANISNQPPGDISQDATNYKEAVAYYAGFGLGTGKDNVYLNKLSSADNPYKLNIIVPYWASRFGIDPSIVYMLIYGESGGKPTSAGSSAGSGYGLMGCERSVFFNKTQTITYADGTTEKFTPSYNTMKPYAGGNITLNGVTVDRNISNQVKFGCSEFRENAKTYRYNIFATIVSFNMGPGALAWMLNKYTCDTYGFTFNNKMTMYYNLPTNIKQKAIEVLDTCKGDFVSIPYRQAWQTYAKAHGIAQGTLRNLEMYLRWYKPINNSLPYFIVDNKKVGYGVNTPANNTSTPIKGNTARDVIVETAKAIVSQHVDQKIATYDQAYRTWNFKRPNRRTGTFKGIKNPICYDCSSFVSCCYGEAQVKSVFHADSTCSGGTLVKYATSQPGYKMWKVTTAGLNDAKPGDIVMDANFKITSSNLTRANMILWGKTHHTMIYIGDGKVAHASQWAFHPNAIKISSITYYVNKGTAFFLRPYDLAELDTIVDKDSSTGKDGEIIVDDKIVQDGDLNCVTLKGVPGASAADYASGRQLITNVTIGSITDNIEYPDSCEYVFIHFGIPFVSANNAQEVINLVEELKYKYPKTPIFVAKEWHATAALADYSSVNNSVDTYNTILEDYCNKTQYVIFLDIGDLPGTIDGYTCKDRATTQVYFNNVKTAIKNKVLGYTQKPSEDTSKIYNNVEYVLQAYDRKDFGVVSSIYVKCLTYVNEQFWGKFSFKTKNNSEPTKFTQSTITYLEGDDCKLGALVPQADTTYTVTVMANPDRSQYDGKKYYGVVTANRGTGSYSDCGDFIGRDKIIEIAETYYKGNSIFTYGNSTPLKYSDPYNNKSKWKNSSGKFYINGATFISLICRGVPLAESPYKTNWRTNTKKSSTLSWSFNPGIDSGDIAKYCVIHGYANTSPDLTNYSNFEKGDLIFWDRDDTNLKTYMSISHVAICGGKDSAGDIITYGVSLAGNAVYMRKLKDNMPEKIVMTARIRKDG</sequence>
<dbReference type="Gene3D" id="3.90.1720.10">
    <property type="entry name" value="endopeptidase domain like (from Nostoc punctiforme)"/>
    <property type="match status" value="1"/>
</dbReference>
<organism evidence="1">
    <name type="scientific">Siphoviridae sp. ctG7D9</name>
    <dbReference type="NCBI Taxonomy" id="2826218"/>
    <lineage>
        <taxon>Viruses</taxon>
        <taxon>Duplodnaviria</taxon>
        <taxon>Heunggongvirae</taxon>
        <taxon>Uroviricota</taxon>
        <taxon>Caudoviricetes</taxon>
    </lineage>
</organism>
<dbReference type="GO" id="GO:0001897">
    <property type="term" value="P:symbiont-mediated cytolysis of host cell"/>
    <property type="evidence" value="ECO:0007669"/>
    <property type="project" value="UniProtKB-ARBA"/>
</dbReference>
<dbReference type="Gene3D" id="1.10.530.10">
    <property type="match status" value="1"/>
</dbReference>
<dbReference type="InterPro" id="IPR038765">
    <property type="entry name" value="Papain-like_cys_pep_sf"/>
</dbReference>
<dbReference type="EMBL" id="BK014872">
    <property type="protein sequence ID" value="DAD79776.1"/>
    <property type="molecule type" value="Genomic_DNA"/>
</dbReference>
<accession>A0A8S5MC82</accession>
<dbReference type="SUPFAM" id="SSF54001">
    <property type="entry name" value="Cysteine proteinases"/>
    <property type="match status" value="1"/>
</dbReference>
<proteinExistence type="predicted"/>